<organism evidence="2 3">
    <name type="scientific">Rhizomicrobium electricum</name>
    <dbReference type="NCBI Taxonomy" id="480070"/>
    <lineage>
        <taxon>Bacteria</taxon>
        <taxon>Pseudomonadati</taxon>
        <taxon>Pseudomonadota</taxon>
        <taxon>Alphaproteobacteria</taxon>
        <taxon>Micropepsales</taxon>
        <taxon>Micropepsaceae</taxon>
        <taxon>Rhizomicrobium</taxon>
    </lineage>
</organism>
<keyword evidence="1" id="KW-0812">Transmembrane</keyword>
<comment type="caution">
    <text evidence="2">The sequence shown here is derived from an EMBL/GenBank/DDBJ whole genome shotgun (WGS) entry which is preliminary data.</text>
</comment>
<gene>
    <name evidence="2" type="ORF">GCM10008942_19250</name>
</gene>
<dbReference type="InterPro" id="IPR012902">
    <property type="entry name" value="N_methyl_site"/>
</dbReference>
<keyword evidence="3" id="KW-1185">Reference proteome</keyword>
<evidence type="ECO:0000313" key="3">
    <source>
        <dbReference type="Proteomes" id="UP001499951"/>
    </source>
</evidence>
<evidence type="ECO:0000256" key="1">
    <source>
        <dbReference type="SAM" id="Phobius"/>
    </source>
</evidence>
<dbReference type="Gene3D" id="3.30.700.10">
    <property type="entry name" value="Glycoprotein, Type 4 Pilin"/>
    <property type="match status" value="1"/>
</dbReference>
<proteinExistence type="predicted"/>
<dbReference type="EMBL" id="BAAADD010000005">
    <property type="protein sequence ID" value="GAA0570663.1"/>
    <property type="molecule type" value="Genomic_DNA"/>
</dbReference>
<name>A0ABN1EQ84_9PROT</name>
<dbReference type="RefSeq" id="WP_166933942.1">
    <property type="nucleotide sequence ID" value="NZ_BAAADD010000005.1"/>
</dbReference>
<keyword evidence="1" id="KW-0472">Membrane</keyword>
<sequence>MEWWSRDSGYTLVELLVVIGIMSLVTAFAAPATSTIIESAKFRADVLSVEASLRKCQSTAVAQQRTLVVHTVTDLGAIIEGSPSDSVVVTIEQPIRWFADGTTTGGKITIQRKGREKTITVAWLSGTITSSEP</sequence>
<dbReference type="InterPro" id="IPR045584">
    <property type="entry name" value="Pilin-like"/>
</dbReference>
<accession>A0ABN1EQ84</accession>
<dbReference type="Proteomes" id="UP001499951">
    <property type="component" value="Unassembled WGS sequence"/>
</dbReference>
<evidence type="ECO:0000313" key="2">
    <source>
        <dbReference type="EMBL" id="GAA0570663.1"/>
    </source>
</evidence>
<dbReference type="SUPFAM" id="SSF54523">
    <property type="entry name" value="Pili subunits"/>
    <property type="match status" value="1"/>
</dbReference>
<dbReference type="NCBIfam" id="TIGR02532">
    <property type="entry name" value="IV_pilin_GFxxxE"/>
    <property type="match status" value="1"/>
</dbReference>
<reference evidence="2 3" key="1">
    <citation type="journal article" date="2019" name="Int. J. Syst. Evol. Microbiol.">
        <title>The Global Catalogue of Microorganisms (GCM) 10K type strain sequencing project: providing services to taxonomists for standard genome sequencing and annotation.</title>
        <authorList>
            <consortium name="The Broad Institute Genomics Platform"/>
            <consortium name="The Broad Institute Genome Sequencing Center for Infectious Disease"/>
            <person name="Wu L."/>
            <person name="Ma J."/>
        </authorList>
    </citation>
    <scope>NUCLEOTIDE SEQUENCE [LARGE SCALE GENOMIC DNA]</scope>
    <source>
        <strain evidence="2 3">JCM 15089</strain>
    </source>
</reference>
<dbReference type="PROSITE" id="PS00409">
    <property type="entry name" value="PROKAR_NTER_METHYL"/>
    <property type="match status" value="1"/>
</dbReference>
<feature type="transmembrane region" description="Helical" evidence="1">
    <location>
        <begin position="12"/>
        <end position="33"/>
    </location>
</feature>
<keyword evidence="1" id="KW-1133">Transmembrane helix</keyword>
<dbReference type="Pfam" id="PF07963">
    <property type="entry name" value="N_methyl"/>
    <property type="match status" value="1"/>
</dbReference>
<protein>
    <submittedName>
        <fullName evidence="2">Prepilin-type N-terminal cleavage/methylation domain-containing protein</fullName>
    </submittedName>
</protein>